<evidence type="ECO:0000313" key="3">
    <source>
        <dbReference type="EMBL" id="NDV63468.1"/>
    </source>
</evidence>
<dbReference type="EMBL" id="JAAGNX010000003">
    <property type="protein sequence ID" value="NDV63468.1"/>
    <property type="molecule type" value="Genomic_DNA"/>
</dbReference>
<dbReference type="PROSITE" id="PS51318">
    <property type="entry name" value="TAT"/>
    <property type="match status" value="1"/>
</dbReference>
<protein>
    <submittedName>
        <fullName evidence="3">DUF362 domain-containing protein</fullName>
    </submittedName>
</protein>
<dbReference type="RefSeq" id="WP_163967041.1">
    <property type="nucleotide sequence ID" value="NZ_JAAGNX010000003.1"/>
</dbReference>
<evidence type="ECO:0000313" key="4">
    <source>
        <dbReference type="Proteomes" id="UP000478417"/>
    </source>
</evidence>
<accession>A0A6B2M3D2</accession>
<keyword evidence="1" id="KW-0472">Membrane</keyword>
<dbReference type="InterPro" id="IPR007160">
    <property type="entry name" value="DUF362"/>
</dbReference>
<evidence type="ECO:0000259" key="2">
    <source>
        <dbReference type="Pfam" id="PF04015"/>
    </source>
</evidence>
<comment type="caution">
    <text evidence="3">The sequence shown here is derived from an EMBL/GenBank/DDBJ whole genome shotgun (WGS) entry which is preliminary data.</text>
</comment>
<reference evidence="3 4" key="1">
    <citation type="submission" date="2020-02" db="EMBL/GenBank/DDBJ databases">
        <title>Albibacoteraceae fam. nov., the first described family within the subdivision 4 Verrucomicrobia.</title>
        <authorList>
            <person name="Xi F."/>
        </authorList>
    </citation>
    <scope>NUCLEOTIDE SEQUENCE [LARGE SCALE GENOMIC DNA]</scope>
    <source>
        <strain evidence="3 4">CK1056</strain>
    </source>
</reference>
<keyword evidence="1" id="KW-0812">Transmembrane</keyword>
<proteinExistence type="predicted"/>
<sequence>MPRQPVVPDPKGMDRRQFIRQLTLTGATSAAALAAGFWLWERQHFVPGFGDKSGIILPGFTVENTGTFADLAIAHGQERIATTRAAIEALGGMKRFVKKGDVVMLKPNVAFDRPPALAATTHPDSLRAVAQLVLEAGARKVIVADNPINSPAGCFLKSGLEAVAKELNLELIYPEQGAFTHLQLEGEILRHWPLFHRPFEQADKVIGIAPCKDHNLCSASMTMKNWYGLLGGRRNQFHQHIHSIISDFALMMKPTLVVLDGMHVLQSNGPTGGRLSDVKEMGTVVAGTDMVAVDSYGYTQLLERDLANLDYLHKAHARGLGNINWKDSSWKEVRV</sequence>
<dbReference type="InterPro" id="IPR006311">
    <property type="entry name" value="TAT_signal"/>
</dbReference>
<name>A0A6B2M3D2_9BACT</name>
<keyword evidence="1" id="KW-1133">Transmembrane helix</keyword>
<gene>
    <name evidence="3" type="ORF">G0Q06_13465</name>
</gene>
<dbReference type="Proteomes" id="UP000478417">
    <property type="component" value="Unassembled WGS sequence"/>
</dbReference>
<feature type="transmembrane region" description="Helical" evidence="1">
    <location>
        <begin position="21"/>
        <end position="40"/>
    </location>
</feature>
<feature type="domain" description="DUF362" evidence="2">
    <location>
        <begin position="103"/>
        <end position="298"/>
    </location>
</feature>
<dbReference type="Pfam" id="PF04015">
    <property type="entry name" value="DUF362"/>
    <property type="match status" value="1"/>
</dbReference>
<organism evidence="3 4">
    <name type="scientific">Oceanipulchritudo coccoides</name>
    <dbReference type="NCBI Taxonomy" id="2706888"/>
    <lineage>
        <taxon>Bacteria</taxon>
        <taxon>Pseudomonadati</taxon>
        <taxon>Verrucomicrobiota</taxon>
        <taxon>Opitutia</taxon>
        <taxon>Puniceicoccales</taxon>
        <taxon>Oceanipulchritudinaceae</taxon>
        <taxon>Oceanipulchritudo</taxon>
    </lineage>
</organism>
<dbReference type="AlphaFoldDB" id="A0A6B2M3D2"/>
<evidence type="ECO:0000256" key="1">
    <source>
        <dbReference type="SAM" id="Phobius"/>
    </source>
</evidence>
<keyword evidence="4" id="KW-1185">Reference proteome</keyword>